<organism evidence="2 3">
    <name type="scientific">Mollisia scopiformis</name>
    <name type="common">Conifer needle endophyte fungus</name>
    <name type="synonym">Phialocephala scopiformis</name>
    <dbReference type="NCBI Taxonomy" id="149040"/>
    <lineage>
        <taxon>Eukaryota</taxon>
        <taxon>Fungi</taxon>
        <taxon>Dikarya</taxon>
        <taxon>Ascomycota</taxon>
        <taxon>Pezizomycotina</taxon>
        <taxon>Leotiomycetes</taxon>
        <taxon>Helotiales</taxon>
        <taxon>Mollisiaceae</taxon>
        <taxon>Mollisia</taxon>
    </lineage>
</organism>
<gene>
    <name evidence="2" type="ORF">LY89DRAFT_731318</name>
</gene>
<keyword evidence="3" id="KW-1185">Reference proteome</keyword>
<feature type="region of interest" description="Disordered" evidence="1">
    <location>
        <begin position="340"/>
        <end position="361"/>
    </location>
</feature>
<dbReference type="OrthoDB" id="3563612at2759"/>
<dbReference type="GeneID" id="28829289"/>
<accession>A0A194XIM6</accession>
<evidence type="ECO:0000313" key="3">
    <source>
        <dbReference type="Proteomes" id="UP000070700"/>
    </source>
</evidence>
<evidence type="ECO:0000313" key="2">
    <source>
        <dbReference type="EMBL" id="KUJ20085.1"/>
    </source>
</evidence>
<sequence length="452" mass="51222">MVVLQEDGNEYEIRVKRIPQNTYFDERQKFGDPEEVDATTADRYIVAEPGQMYAVEVTVKAGLKWGTYSHVRVSLRLAGGQEFVADEALTTESDISEIDPLSLAGFKILIRRRLVTTTPKDPATVYKLENRGTRVFRAQKVDQESFKKHGITFATGLGSSRVDTETCYLSKYLMEASTCAMAYFRYSTAEFFEQVKVVTWPPPLHYYTWEKLRDGQRQVALGQLQEISRDDYLIAHGTNSDQHARREWRSWLLMEPIQRQHAYNTLQKEYKDFQRGQVQTQVSLVPSHRFIIIDDDVIPNVGVASPRASHSTRAASAALYDAKKPIVIKDELEKDKDIIKSENSGDSIPRKRRRSTSVATTETFTSDAAGRNVRHSNLKKEPAIKEEPIDVDALDSQDLELLLSSAVTYDLTKEDQSLAKNVKIEAEAEERIDIPSYSDGAAIESQPETSQL</sequence>
<dbReference type="InParanoid" id="A0A194XIM6"/>
<dbReference type="RefSeq" id="XP_018074440.1">
    <property type="nucleotide sequence ID" value="XM_018219563.1"/>
</dbReference>
<reference evidence="2 3" key="1">
    <citation type="submission" date="2015-10" db="EMBL/GenBank/DDBJ databases">
        <title>Full genome of DAOMC 229536 Phialocephala scopiformis, a fungal endophyte of spruce producing the potent anti-insectan compound rugulosin.</title>
        <authorList>
            <consortium name="DOE Joint Genome Institute"/>
            <person name="Walker A.K."/>
            <person name="Frasz S.L."/>
            <person name="Seifert K.A."/>
            <person name="Miller J.D."/>
            <person name="Mondo S.J."/>
            <person name="Labutti K."/>
            <person name="Lipzen A."/>
            <person name="Dockter R."/>
            <person name="Kennedy M."/>
            <person name="Grigoriev I.V."/>
            <person name="Spatafora J.W."/>
        </authorList>
    </citation>
    <scope>NUCLEOTIDE SEQUENCE [LARGE SCALE GENOMIC DNA]</scope>
    <source>
        <strain evidence="2 3">CBS 120377</strain>
    </source>
</reference>
<evidence type="ECO:0000256" key="1">
    <source>
        <dbReference type="SAM" id="MobiDB-lite"/>
    </source>
</evidence>
<dbReference type="AlphaFoldDB" id="A0A194XIM6"/>
<name>A0A194XIM6_MOLSC</name>
<protein>
    <submittedName>
        <fullName evidence="2">Uncharacterized protein</fullName>
    </submittedName>
</protein>
<dbReference type="Proteomes" id="UP000070700">
    <property type="component" value="Unassembled WGS sequence"/>
</dbReference>
<dbReference type="EMBL" id="KQ947410">
    <property type="protein sequence ID" value="KUJ20085.1"/>
    <property type="molecule type" value="Genomic_DNA"/>
</dbReference>
<proteinExistence type="predicted"/>
<dbReference type="KEGG" id="psco:LY89DRAFT_731318"/>